<organism evidence="1 2">
    <name type="scientific">Plasmopara halstedii</name>
    <name type="common">Downy mildew of sunflower</name>
    <dbReference type="NCBI Taxonomy" id="4781"/>
    <lineage>
        <taxon>Eukaryota</taxon>
        <taxon>Sar</taxon>
        <taxon>Stramenopiles</taxon>
        <taxon>Oomycota</taxon>
        <taxon>Peronosporomycetes</taxon>
        <taxon>Peronosporales</taxon>
        <taxon>Peronosporaceae</taxon>
        <taxon>Plasmopara</taxon>
    </lineage>
</organism>
<dbReference type="GeneID" id="36397534"/>
<dbReference type="AlphaFoldDB" id="A0A0P1AUX2"/>
<dbReference type="RefSeq" id="XP_024582464.1">
    <property type="nucleotide sequence ID" value="XM_024716914.1"/>
</dbReference>
<evidence type="ECO:0000313" key="1">
    <source>
        <dbReference type="EMBL" id="CEG46095.1"/>
    </source>
</evidence>
<dbReference type="EMBL" id="CCYD01001976">
    <property type="protein sequence ID" value="CEG46095.1"/>
    <property type="molecule type" value="Genomic_DNA"/>
</dbReference>
<dbReference type="OrthoDB" id="10523420at2759"/>
<dbReference type="OMA" id="RTIKMAN"/>
<keyword evidence="2" id="KW-1185">Reference proteome</keyword>
<proteinExistence type="predicted"/>
<evidence type="ECO:0000313" key="2">
    <source>
        <dbReference type="Proteomes" id="UP000054928"/>
    </source>
</evidence>
<dbReference type="Proteomes" id="UP000054928">
    <property type="component" value="Unassembled WGS sequence"/>
</dbReference>
<name>A0A0P1AUX2_PLAHL</name>
<protein>
    <submittedName>
        <fullName evidence="1">Uncharacterized protein</fullName>
    </submittedName>
</protein>
<reference evidence="2" key="1">
    <citation type="submission" date="2014-09" db="EMBL/GenBank/DDBJ databases">
        <authorList>
            <person name="Sharma Rahul"/>
            <person name="Thines Marco"/>
        </authorList>
    </citation>
    <scope>NUCLEOTIDE SEQUENCE [LARGE SCALE GENOMIC DNA]</scope>
</reference>
<accession>A0A0P1AUX2</accession>
<sequence length="192" mass="22442">MGGWVFTVDLCTSLATPDVHLFQRHLIATSHSAMLGKCYMPVRTIKMANHDIVTELIESFIQQENYALLGQLRSAQQEAEALRHRLSRLSTLYGMVNLTNNRLSNEVETMRTTIDMMDIISREYFLNSQDARERWGPYCSFEDEEFMRMATEIDVEYDFTGMMEPILEGEFIPIVQEDEYEDMFMDEDDMFV</sequence>